<dbReference type="SUPFAM" id="SSF53335">
    <property type="entry name" value="S-adenosyl-L-methionine-dependent methyltransferases"/>
    <property type="match status" value="1"/>
</dbReference>
<dbReference type="GO" id="GO:0006629">
    <property type="term" value="P:lipid metabolic process"/>
    <property type="evidence" value="ECO:0007669"/>
    <property type="project" value="UniProtKB-KW"/>
</dbReference>
<protein>
    <submittedName>
        <fullName evidence="6">S-adenosyl-L-methionine-dependent methyltransferase</fullName>
    </submittedName>
</protein>
<keyword evidence="3" id="KW-0949">S-adenosyl-L-methionine</keyword>
<dbReference type="GO" id="GO:0032259">
    <property type="term" value="P:methylation"/>
    <property type="evidence" value="ECO:0007669"/>
    <property type="project" value="UniProtKB-KW"/>
</dbReference>
<proteinExistence type="predicted"/>
<reference evidence="6 7" key="1">
    <citation type="submission" date="2019-04" db="EMBL/GenBank/DDBJ databases">
        <title>Friends and foes A comparative genomics studyof 23 Aspergillus species from section Flavi.</title>
        <authorList>
            <consortium name="DOE Joint Genome Institute"/>
            <person name="Kjaerbolling I."/>
            <person name="Vesth T."/>
            <person name="Frisvad J.C."/>
            <person name="Nybo J.L."/>
            <person name="Theobald S."/>
            <person name="Kildgaard S."/>
            <person name="Isbrandt T."/>
            <person name="Kuo A."/>
            <person name="Sato A."/>
            <person name="Lyhne E.K."/>
            <person name="Kogle M.E."/>
            <person name="Wiebenga A."/>
            <person name="Kun R.S."/>
            <person name="Lubbers R.J."/>
            <person name="Makela M.R."/>
            <person name="Barry K."/>
            <person name="Chovatia M."/>
            <person name="Clum A."/>
            <person name="Daum C."/>
            <person name="Haridas S."/>
            <person name="He G."/>
            <person name="LaButti K."/>
            <person name="Lipzen A."/>
            <person name="Mondo S."/>
            <person name="Riley R."/>
            <person name="Salamov A."/>
            <person name="Simmons B.A."/>
            <person name="Magnuson J.K."/>
            <person name="Henrissat B."/>
            <person name="Mortensen U.H."/>
            <person name="Larsen T.O."/>
            <person name="Devries R.P."/>
            <person name="Grigoriev I.V."/>
            <person name="Machida M."/>
            <person name="Baker S.E."/>
            <person name="Andersen M.R."/>
        </authorList>
    </citation>
    <scope>NUCLEOTIDE SEQUENCE [LARGE SCALE GENOMIC DNA]</scope>
    <source>
        <strain evidence="6 7">IBT 29228</strain>
    </source>
</reference>
<dbReference type="Gene3D" id="3.40.50.150">
    <property type="entry name" value="Vaccinia Virus protein VP39"/>
    <property type="match status" value="1"/>
</dbReference>
<accession>A0A5N7BE73</accession>
<evidence type="ECO:0000313" key="7">
    <source>
        <dbReference type="Proteomes" id="UP000326198"/>
    </source>
</evidence>
<dbReference type="CDD" id="cd02440">
    <property type="entry name" value="AdoMet_MTases"/>
    <property type="match status" value="1"/>
</dbReference>
<keyword evidence="7" id="KW-1185">Reference proteome</keyword>
<dbReference type="InterPro" id="IPR050723">
    <property type="entry name" value="CFA/CMAS"/>
</dbReference>
<organism evidence="6 7">
    <name type="scientific">Aspergillus bertholletiae</name>
    <dbReference type="NCBI Taxonomy" id="1226010"/>
    <lineage>
        <taxon>Eukaryota</taxon>
        <taxon>Fungi</taxon>
        <taxon>Dikarya</taxon>
        <taxon>Ascomycota</taxon>
        <taxon>Pezizomycotina</taxon>
        <taxon>Eurotiomycetes</taxon>
        <taxon>Eurotiomycetidae</taxon>
        <taxon>Eurotiales</taxon>
        <taxon>Aspergillaceae</taxon>
        <taxon>Aspergillus</taxon>
        <taxon>Aspergillus subgen. Circumdati</taxon>
    </lineage>
</organism>
<name>A0A5N7BE73_9EURO</name>
<evidence type="ECO:0000313" key="6">
    <source>
        <dbReference type="EMBL" id="KAE8380078.1"/>
    </source>
</evidence>
<evidence type="ECO:0000256" key="4">
    <source>
        <dbReference type="ARBA" id="ARBA00023098"/>
    </source>
</evidence>
<dbReference type="AlphaFoldDB" id="A0A5N7BE73"/>
<keyword evidence="2 6" id="KW-0808">Transferase</keyword>
<dbReference type="OrthoDB" id="506498at2759"/>
<dbReference type="Proteomes" id="UP000326198">
    <property type="component" value="Unassembled WGS sequence"/>
</dbReference>
<evidence type="ECO:0000259" key="5">
    <source>
        <dbReference type="Pfam" id="PF13649"/>
    </source>
</evidence>
<feature type="domain" description="Methyltransferase" evidence="5">
    <location>
        <begin position="90"/>
        <end position="191"/>
    </location>
</feature>
<gene>
    <name evidence="6" type="ORF">BDV26DRAFT_290792</name>
</gene>
<dbReference type="InterPro" id="IPR029063">
    <property type="entry name" value="SAM-dependent_MTases_sf"/>
</dbReference>
<dbReference type="PANTHER" id="PTHR43667:SF1">
    <property type="entry name" value="CYCLOPROPANE-FATTY-ACYL-PHOSPHOLIPID SYNTHASE"/>
    <property type="match status" value="1"/>
</dbReference>
<evidence type="ECO:0000256" key="1">
    <source>
        <dbReference type="ARBA" id="ARBA00022603"/>
    </source>
</evidence>
<dbReference type="EMBL" id="ML736186">
    <property type="protein sequence ID" value="KAE8380078.1"/>
    <property type="molecule type" value="Genomic_DNA"/>
</dbReference>
<evidence type="ECO:0000256" key="3">
    <source>
        <dbReference type="ARBA" id="ARBA00022691"/>
    </source>
</evidence>
<keyword evidence="1 6" id="KW-0489">Methyltransferase</keyword>
<dbReference type="GO" id="GO:0008168">
    <property type="term" value="F:methyltransferase activity"/>
    <property type="evidence" value="ECO:0007669"/>
    <property type="project" value="UniProtKB-KW"/>
</dbReference>
<keyword evidence="4" id="KW-0443">Lipid metabolism</keyword>
<dbReference type="InterPro" id="IPR041698">
    <property type="entry name" value="Methyltransf_25"/>
</dbReference>
<evidence type="ECO:0000256" key="2">
    <source>
        <dbReference type="ARBA" id="ARBA00022679"/>
    </source>
</evidence>
<dbReference type="Pfam" id="PF13649">
    <property type="entry name" value="Methyltransf_25"/>
    <property type="match status" value="1"/>
</dbReference>
<dbReference type="PANTHER" id="PTHR43667">
    <property type="entry name" value="CYCLOPROPANE-FATTY-ACYL-PHOSPHOLIPID SYNTHASE"/>
    <property type="match status" value="1"/>
</dbReference>
<sequence>MSAHKVNLIQSNRTDLYQEKVVEAYDDPPEIWKKVLGNEGLGFQFGLFDAAELAQGPKPGPVGPSELRHFDRQLELAGLSGPGRPRLNRILDLGCGWGAITEHLAKRFPECPCIDAINISQSQLDYCVKSLPADLSARVNLYKCNGQDVDLIPDPAIPYDLVVARGAYTHFLPQVFEDSVSRVVQRLAPNGLFITSDLLYRVDSLENYESYIPDTVDRFASGNRKTVDYYVGVLKKNGLAFHDFRLLPSAAEQVHWFRTVQLNIEQNFPPDVDGPIQELHDVTRNCAHIVAEDKVGVHSVIAVHDTARGASTL</sequence>